<keyword evidence="9" id="KW-0012">Acyltransferase</keyword>
<dbReference type="GO" id="GO:0007064">
    <property type="term" value="P:mitotic sister chromatid cohesion"/>
    <property type="evidence" value="ECO:0007669"/>
    <property type="project" value="TreeGrafter"/>
</dbReference>
<dbReference type="GO" id="GO:0061733">
    <property type="term" value="F:protein-lysine-acetyltransferase activity"/>
    <property type="evidence" value="ECO:0007669"/>
    <property type="project" value="TreeGrafter"/>
</dbReference>
<keyword evidence="7" id="KW-0539">Nucleus</keyword>
<evidence type="ECO:0000256" key="5">
    <source>
        <dbReference type="ARBA" id="ARBA00022771"/>
    </source>
</evidence>
<feature type="compositionally biased region" description="Polar residues" evidence="10">
    <location>
        <begin position="356"/>
        <end position="365"/>
    </location>
</feature>
<dbReference type="OrthoDB" id="428854at2759"/>
<dbReference type="GO" id="GO:0005634">
    <property type="term" value="C:nucleus"/>
    <property type="evidence" value="ECO:0007669"/>
    <property type="project" value="UniProtKB-SubCell"/>
</dbReference>
<dbReference type="GO" id="GO:0008270">
    <property type="term" value="F:zinc ion binding"/>
    <property type="evidence" value="ECO:0007669"/>
    <property type="project" value="UniProtKB-KW"/>
</dbReference>
<accession>A0A9P6Q369</accession>
<comment type="subcellular location">
    <subcellularLocation>
        <location evidence="1">Nucleus</location>
    </subcellularLocation>
</comment>
<feature type="compositionally biased region" description="Low complexity" evidence="10">
    <location>
        <begin position="1"/>
        <end position="19"/>
    </location>
</feature>
<keyword evidence="3" id="KW-0808">Transferase</keyword>
<feature type="compositionally biased region" description="Basic and acidic residues" evidence="10">
    <location>
        <begin position="169"/>
        <end position="184"/>
    </location>
</feature>
<feature type="domain" description="N-acetyltransferase ESCO acetyl-transferase" evidence="12">
    <location>
        <begin position="601"/>
        <end position="669"/>
    </location>
</feature>
<evidence type="ECO:0000259" key="12">
    <source>
        <dbReference type="Pfam" id="PF13880"/>
    </source>
</evidence>
<feature type="compositionally biased region" description="Low complexity" evidence="10">
    <location>
        <begin position="331"/>
        <end position="355"/>
    </location>
</feature>
<evidence type="ECO:0000256" key="9">
    <source>
        <dbReference type="ARBA" id="ARBA00023315"/>
    </source>
</evidence>
<dbReference type="Pfam" id="PF13878">
    <property type="entry name" value="zf-C2H2_3"/>
    <property type="match status" value="1"/>
</dbReference>
<comment type="similarity">
    <text evidence="2">Belongs to the acetyltransferase family. ECO subfamily.</text>
</comment>
<evidence type="ECO:0000256" key="7">
    <source>
        <dbReference type="ARBA" id="ARBA00023242"/>
    </source>
</evidence>
<organism evidence="13 14">
    <name type="scientific">Mortierella polycephala</name>
    <dbReference type="NCBI Taxonomy" id="41804"/>
    <lineage>
        <taxon>Eukaryota</taxon>
        <taxon>Fungi</taxon>
        <taxon>Fungi incertae sedis</taxon>
        <taxon>Mucoromycota</taxon>
        <taxon>Mortierellomycotina</taxon>
        <taxon>Mortierellomycetes</taxon>
        <taxon>Mortierellales</taxon>
        <taxon>Mortierellaceae</taxon>
        <taxon>Mortierella</taxon>
    </lineage>
</organism>
<protein>
    <submittedName>
        <fullName evidence="13">N-acetyltransferase esco2</fullName>
    </submittedName>
</protein>
<proteinExistence type="inferred from homology"/>
<dbReference type="Proteomes" id="UP000726737">
    <property type="component" value="Unassembled WGS sequence"/>
</dbReference>
<feature type="compositionally biased region" description="Low complexity" evidence="10">
    <location>
        <begin position="293"/>
        <end position="308"/>
    </location>
</feature>
<comment type="caution">
    <text evidence="13">The sequence shown here is derived from an EMBL/GenBank/DDBJ whole genome shotgun (WGS) entry which is preliminary data.</text>
</comment>
<name>A0A9P6Q369_9FUNG</name>
<evidence type="ECO:0000256" key="4">
    <source>
        <dbReference type="ARBA" id="ARBA00022723"/>
    </source>
</evidence>
<feature type="compositionally biased region" description="Basic and acidic residues" evidence="10">
    <location>
        <begin position="128"/>
        <end position="147"/>
    </location>
</feature>
<evidence type="ECO:0000259" key="11">
    <source>
        <dbReference type="Pfam" id="PF13878"/>
    </source>
</evidence>
<feature type="compositionally biased region" description="Polar residues" evidence="10">
    <location>
        <begin position="68"/>
        <end position="80"/>
    </location>
</feature>
<evidence type="ECO:0000256" key="10">
    <source>
        <dbReference type="SAM" id="MobiDB-lite"/>
    </source>
</evidence>
<feature type="region of interest" description="Disordered" evidence="10">
    <location>
        <begin position="1"/>
        <end position="80"/>
    </location>
</feature>
<evidence type="ECO:0000256" key="1">
    <source>
        <dbReference type="ARBA" id="ARBA00004123"/>
    </source>
</evidence>
<feature type="domain" description="N-acetyltransferase ESCO zinc-finger" evidence="11">
    <location>
        <begin position="376"/>
        <end position="405"/>
    </location>
</feature>
<reference evidence="13" key="1">
    <citation type="journal article" date="2020" name="Fungal Divers.">
        <title>Resolving the Mortierellaceae phylogeny through synthesis of multi-gene phylogenetics and phylogenomics.</title>
        <authorList>
            <person name="Vandepol N."/>
            <person name="Liber J."/>
            <person name="Desiro A."/>
            <person name="Na H."/>
            <person name="Kennedy M."/>
            <person name="Barry K."/>
            <person name="Grigoriev I.V."/>
            <person name="Miller A.N."/>
            <person name="O'Donnell K."/>
            <person name="Stajich J.E."/>
            <person name="Bonito G."/>
        </authorList>
    </citation>
    <scope>NUCLEOTIDE SEQUENCE</scope>
    <source>
        <strain evidence="13">KOD948</strain>
    </source>
</reference>
<feature type="region of interest" description="Disordered" evidence="10">
    <location>
        <begin position="431"/>
        <end position="450"/>
    </location>
</feature>
<dbReference type="InterPro" id="IPR028005">
    <property type="entry name" value="AcTrfase_ESCO_Znf_dom"/>
</dbReference>
<gene>
    <name evidence="13" type="primary">ESCO2</name>
    <name evidence="13" type="ORF">BG011_003356</name>
</gene>
<dbReference type="GO" id="GO:0000785">
    <property type="term" value="C:chromatin"/>
    <property type="evidence" value="ECO:0007669"/>
    <property type="project" value="TreeGrafter"/>
</dbReference>
<evidence type="ECO:0000313" key="13">
    <source>
        <dbReference type="EMBL" id="KAG0258332.1"/>
    </source>
</evidence>
<keyword evidence="4" id="KW-0479">Metal-binding</keyword>
<dbReference type="PANTHER" id="PTHR45884:SF2">
    <property type="entry name" value="N-ACETYLTRANSFERASE ECO"/>
    <property type="match status" value="1"/>
</dbReference>
<dbReference type="Pfam" id="PF13880">
    <property type="entry name" value="Acetyltransf_13"/>
    <property type="match status" value="1"/>
</dbReference>
<feature type="region of interest" description="Disordered" evidence="10">
    <location>
        <begin position="286"/>
        <end position="379"/>
    </location>
</feature>
<evidence type="ECO:0000256" key="8">
    <source>
        <dbReference type="ARBA" id="ARBA00023306"/>
    </source>
</evidence>
<keyword evidence="8" id="KW-0131">Cell cycle</keyword>
<keyword evidence="6" id="KW-0862">Zinc</keyword>
<feature type="compositionally biased region" description="Low complexity" evidence="10">
    <location>
        <begin position="47"/>
        <end position="67"/>
    </location>
</feature>
<sequence>MNTPASSSLSSAESNQTSSPGPETPQREYKFHKAVRNTYGRARSRIDSPSSPDPWSVCSTPTSTSTSACNSPVQPSQGRTRLSASFADLATLYTTPTRIANRTFAEKLAQAKLELDNKSDDDLQGGAKEQKNRGKDRDDRGDNDKDPNNIFHVRATNETSPPLIQQGCRDLKEDGSDVETHDQGRSPLKRKRRIVEVLVPPLKSPRRRKMEQEQEQDGDIDQEDYSSTKSRPGSPLSPPASPIQRSRIKAGTVNQTIHQATISSFFTTKAGKGTGIFKGKTVAVNSKNTSNDSLSMSVSNNKSSSTASKPEPPKKLEQLFLAFSKDRTKSTPRSTASTPQQSSSSSSLPTPSSSAKNSLQSTSTRKPTRLQRESEKSKRYHCLQCGMPYVRGQPEDEQIHDRYHRAAVGGIDYPGYKNEVVVARYNDQDFDQLHGRGSSNGSNGDAHGSFAETSSSRIVMVSMSDTGTTTSGSSFEKKKVKEVLKLVNKELGSVEFDPEQLESCKVFLYISGMKKVVGCVITERIKQGFEIMLIGDDDSTTSAISVDAACSGSSDSSSSSSSIVAGFGVETTPTRGTKIVTGASSSVEQEGSAIFCSTVPQPAICGINRIWVSALYRRHKVASRMLDAVRDRFIYACKLERKDLAFSQPTGDGKSLARQYLGTDKFLVYVE</sequence>
<feature type="compositionally biased region" description="Acidic residues" evidence="10">
    <location>
        <begin position="213"/>
        <end position="224"/>
    </location>
</feature>
<feature type="region of interest" description="Disordered" evidence="10">
    <location>
        <begin position="114"/>
        <end position="247"/>
    </location>
</feature>
<dbReference type="AlphaFoldDB" id="A0A9P6Q369"/>
<evidence type="ECO:0000256" key="2">
    <source>
        <dbReference type="ARBA" id="ARBA00005816"/>
    </source>
</evidence>
<evidence type="ECO:0000313" key="14">
    <source>
        <dbReference type="Proteomes" id="UP000726737"/>
    </source>
</evidence>
<evidence type="ECO:0000256" key="3">
    <source>
        <dbReference type="ARBA" id="ARBA00022679"/>
    </source>
</evidence>
<evidence type="ECO:0000256" key="6">
    <source>
        <dbReference type="ARBA" id="ARBA00022833"/>
    </source>
</evidence>
<dbReference type="EMBL" id="JAAAJA010000223">
    <property type="protein sequence ID" value="KAG0258332.1"/>
    <property type="molecule type" value="Genomic_DNA"/>
</dbReference>
<keyword evidence="14" id="KW-1185">Reference proteome</keyword>
<keyword evidence="5" id="KW-0863">Zinc-finger</keyword>
<dbReference type="InterPro" id="IPR028009">
    <property type="entry name" value="ESCO_Acetyltransf_dom"/>
</dbReference>
<dbReference type="PANTHER" id="PTHR45884">
    <property type="entry name" value="N-ACETYLTRANSFERASE ECO"/>
    <property type="match status" value="1"/>
</dbReference>